<dbReference type="EMBL" id="MIGC01002456">
    <property type="protein sequence ID" value="PHJ21057.1"/>
    <property type="molecule type" value="Genomic_DNA"/>
</dbReference>
<dbReference type="Proteomes" id="UP000221165">
    <property type="component" value="Unassembled WGS sequence"/>
</dbReference>
<feature type="compositionally biased region" description="Gly residues" evidence="1">
    <location>
        <begin position="464"/>
        <end position="473"/>
    </location>
</feature>
<dbReference type="VEuPathDB" id="ToxoDB:CSUI_005102"/>
<name>A0A2C6KUX7_9APIC</name>
<dbReference type="InterPro" id="IPR056293">
    <property type="entry name" value="PH_CERLI1"/>
</dbReference>
<proteinExistence type="predicted"/>
<accession>A0A2C6KUX7</accession>
<protein>
    <submittedName>
        <fullName evidence="3">Transmembrane protein</fullName>
    </submittedName>
</protein>
<feature type="region of interest" description="Disordered" evidence="1">
    <location>
        <begin position="335"/>
        <end position="444"/>
    </location>
</feature>
<evidence type="ECO:0000313" key="4">
    <source>
        <dbReference type="Proteomes" id="UP000221165"/>
    </source>
</evidence>
<comment type="caution">
    <text evidence="3">The sequence shown here is derived from an EMBL/GenBank/DDBJ whole genome shotgun (WGS) entry which is preliminary data.</text>
</comment>
<evidence type="ECO:0000256" key="1">
    <source>
        <dbReference type="SAM" id="MobiDB-lite"/>
    </source>
</evidence>
<feature type="compositionally biased region" description="Polar residues" evidence="1">
    <location>
        <begin position="487"/>
        <end position="509"/>
    </location>
</feature>
<keyword evidence="3" id="KW-0812">Transmembrane</keyword>
<feature type="compositionally biased region" description="Basic and acidic residues" evidence="1">
    <location>
        <begin position="389"/>
        <end position="398"/>
    </location>
</feature>
<feature type="domain" description="CERLI1-like PH" evidence="2">
    <location>
        <begin position="225"/>
        <end position="334"/>
    </location>
</feature>
<feature type="compositionally biased region" description="Basic and acidic residues" evidence="1">
    <location>
        <begin position="370"/>
        <end position="380"/>
    </location>
</feature>
<dbReference type="RefSeq" id="XP_067922742.1">
    <property type="nucleotide sequence ID" value="XM_068065281.1"/>
</dbReference>
<dbReference type="Pfam" id="PF23634">
    <property type="entry name" value="PH_CERLI1"/>
    <property type="match status" value="1"/>
</dbReference>
<feature type="region of interest" description="Disordered" evidence="1">
    <location>
        <begin position="459"/>
        <end position="601"/>
    </location>
</feature>
<sequence length="601" mass="66615">MFVLDPASMVCCATACCCSVGGLCAYKHRRSIPHPSEFEYIGRAYRFCGCHSHQKFDMLVEVHDIQNVTSSGKYFVEIQAGRFDARTGVCAEKKGRVDIQERLSLHVRQCDDEVIVRVKNQGVVSADLVGEVSISVKSELIDGCFPKRQAFFCQKDGKNTCKVILSFHRLDTANVKLGEFQMSPLLHQALLHAQYEAEAKGETLNVDLLNMTDIERLRFLSKVLEGPLKQMSSIGGAWKNFYFRAVERKNGKWEWQYWDSKDDCMSGVRKRGSYSFMAISLVLPDKYDRHCFYLRYHDMMGVHDLFFKRVDRDRNLWSDGLFEFIEKLREYLEKHPDATSSGGGVPPSSSRGGAKGKDGDSQLQKSSKNGRKDGVADDSRAGSSSSRISTRDGDEIRSPRGGKRGGGGGGSRSRAGSTSDLLGEKRRILSPRQTAADESIRPRASVLKGRMAHGVMYDEDAGHLAGGGGGGEQGSSYASSGGVGMRSPSSSSQHLQGPSPSRSRQNTPDHSSRGRSGYAEEEEEGYFNHRDGGNRGGGSAYERDASQYEETEGGSSYYHNGRSVHTDHQRGASSSNSHYSYKSREERYEHEEEEPLLLDQA</sequence>
<dbReference type="AlphaFoldDB" id="A0A2C6KUX7"/>
<reference evidence="3 4" key="1">
    <citation type="journal article" date="2017" name="Int. J. Parasitol.">
        <title>The genome of the protozoan parasite Cystoisospora suis and a reverse vaccinology approach to identify vaccine candidates.</title>
        <authorList>
            <person name="Palmieri N."/>
            <person name="Shrestha A."/>
            <person name="Ruttkowski B."/>
            <person name="Beck T."/>
            <person name="Vogl C."/>
            <person name="Tomley F."/>
            <person name="Blake D.P."/>
            <person name="Joachim A."/>
        </authorList>
    </citation>
    <scope>NUCLEOTIDE SEQUENCE [LARGE SCALE GENOMIC DNA]</scope>
    <source>
        <strain evidence="3 4">Wien I</strain>
    </source>
</reference>
<keyword evidence="3" id="KW-0472">Membrane</keyword>
<dbReference type="OrthoDB" id="359169at2759"/>
<keyword evidence="4" id="KW-1185">Reference proteome</keyword>
<evidence type="ECO:0000259" key="2">
    <source>
        <dbReference type="Pfam" id="PF23634"/>
    </source>
</evidence>
<organism evidence="3 4">
    <name type="scientific">Cystoisospora suis</name>
    <dbReference type="NCBI Taxonomy" id="483139"/>
    <lineage>
        <taxon>Eukaryota</taxon>
        <taxon>Sar</taxon>
        <taxon>Alveolata</taxon>
        <taxon>Apicomplexa</taxon>
        <taxon>Conoidasida</taxon>
        <taxon>Coccidia</taxon>
        <taxon>Eucoccidiorida</taxon>
        <taxon>Eimeriorina</taxon>
        <taxon>Sarcocystidae</taxon>
        <taxon>Cystoisospora</taxon>
    </lineage>
</organism>
<evidence type="ECO:0000313" key="3">
    <source>
        <dbReference type="EMBL" id="PHJ21057.1"/>
    </source>
</evidence>
<dbReference type="GeneID" id="94428492"/>
<gene>
    <name evidence="3" type="ORF">CSUI_005102</name>
</gene>
<feature type="compositionally biased region" description="Acidic residues" evidence="1">
    <location>
        <begin position="591"/>
        <end position="601"/>
    </location>
</feature>